<evidence type="ECO:0000256" key="1">
    <source>
        <dbReference type="ARBA" id="ARBA00023125"/>
    </source>
</evidence>
<keyword evidence="1 2" id="KW-0238">DNA-binding</keyword>
<dbReference type="RefSeq" id="WP_147913389.1">
    <property type="nucleotide sequence ID" value="NZ_JBHUEJ010000008.1"/>
</dbReference>
<dbReference type="PANTHER" id="PTHR10302:SF27">
    <property type="entry name" value="SINGLE-STRANDED DNA-BINDING PROTEIN"/>
    <property type="match status" value="1"/>
</dbReference>
<evidence type="ECO:0000313" key="6">
    <source>
        <dbReference type="Proteomes" id="UP001597304"/>
    </source>
</evidence>
<dbReference type="CDD" id="cd04496">
    <property type="entry name" value="SSB_OBF"/>
    <property type="match status" value="1"/>
</dbReference>
<sequence length="149" mass="16135">MNVITIAGNLGKDIEIRRTPNGDAVGSFSVGDSQGQDKPTIWWRCQLWGKRAEALAPFLLKGQPVTVSGEVTEREYTDKDNQQRKAQEVRVNNVKLQGSKQGSAPAPAPQARRAPAPAPHQGGSSGFDDMDSDVPFTDPLKRRALALSI</sequence>
<gene>
    <name evidence="5" type="ORF">ACFSF0_03840</name>
</gene>
<dbReference type="Proteomes" id="UP001597304">
    <property type="component" value="Unassembled WGS sequence"/>
</dbReference>
<feature type="compositionally biased region" description="Basic and acidic residues" evidence="4">
    <location>
        <begin position="71"/>
        <end position="88"/>
    </location>
</feature>
<accession>A0ABW4KTV5</accession>
<evidence type="ECO:0000313" key="5">
    <source>
        <dbReference type="EMBL" id="MFD1709723.1"/>
    </source>
</evidence>
<dbReference type="Gene3D" id="2.40.50.140">
    <property type="entry name" value="Nucleic acid-binding proteins"/>
    <property type="match status" value="1"/>
</dbReference>
<name>A0ABW4KTV5_9BURK</name>
<comment type="caution">
    <text evidence="5">The sequence shown here is derived from an EMBL/GenBank/DDBJ whole genome shotgun (WGS) entry which is preliminary data.</text>
</comment>
<dbReference type="InterPro" id="IPR012340">
    <property type="entry name" value="NA-bd_OB-fold"/>
</dbReference>
<dbReference type="PROSITE" id="PS50935">
    <property type="entry name" value="SSB"/>
    <property type="match status" value="1"/>
</dbReference>
<dbReference type="InterPro" id="IPR000424">
    <property type="entry name" value="Primosome_PriB/ssb"/>
</dbReference>
<proteinExistence type="predicted"/>
<organism evidence="5 6">
    <name type="scientific">Ottowia flava</name>
    <dbReference type="NCBI Taxonomy" id="2675430"/>
    <lineage>
        <taxon>Bacteria</taxon>
        <taxon>Pseudomonadati</taxon>
        <taxon>Pseudomonadota</taxon>
        <taxon>Betaproteobacteria</taxon>
        <taxon>Burkholderiales</taxon>
        <taxon>Comamonadaceae</taxon>
        <taxon>Ottowia</taxon>
    </lineage>
</organism>
<keyword evidence="6" id="KW-1185">Reference proteome</keyword>
<evidence type="ECO:0000256" key="3">
    <source>
        <dbReference type="RuleBase" id="RU000524"/>
    </source>
</evidence>
<dbReference type="Pfam" id="PF00436">
    <property type="entry name" value="SSB"/>
    <property type="match status" value="1"/>
</dbReference>
<dbReference type="NCBIfam" id="TIGR00621">
    <property type="entry name" value="ssb"/>
    <property type="match status" value="1"/>
</dbReference>
<dbReference type="PANTHER" id="PTHR10302">
    <property type="entry name" value="SINGLE-STRANDED DNA-BINDING PROTEIN"/>
    <property type="match status" value="1"/>
</dbReference>
<dbReference type="EMBL" id="JBHUEJ010000008">
    <property type="protein sequence ID" value="MFD1709723.1"/>
    <property type="molecule type" value="Genomic_DNA"/>
</dbReference>
<evidence type="ECO:0000256" key="2">
    <source>
        <dbReference type="PIRNR" id="PIRNR002070"/>
    </source>
</evidence>
<feature type="region of interest" description="Disordered" evidence="4">
    <location>
        <begin position="71"/>
        <end position="137"/>
    </location>
</feature>
<dbReference type="GO" id="GO:0003677">
    <property type="term" value="F:DNA binding"/>
    <property type="evidence" value="ECO:0007669"/>
    <property type="project" value="UniProtKB-KW"/>
</dbReference>
<dbReference type="InterPro" id="IPR011344">
    <property type="entry name" value="ssDNA-bd"/>
</dbReference>
<dbReference type="PIRSF" id="PIRSF002070">
    <property type="entry name" value="SSB"/>
    <property type="match status" value="1"/>
</dbReference>
<dbReference type="SUPFAM" id="SSF50249">
    <property type="entry name" value="Nucleic acid-binding proteins"/>
    <property type="match status" value="1"/>
</dbReference>
<reference evidence="6" key="1">
    <citation type="journal article" date="2019" name="Int. J. Syst. Evol. Microbiol.">
        <title>The Global Catalogue of Microorganisms (GCM) 10K type strain sequencing project: providing services to taxonomists for standard genome sequencing and annotation.</title>
        <authorList>
            <consortium name="The Broad Institute Genomics Platform"/>
            <consortium name="The Broad Institute Genome Sequencing Center for Infectious Disease"/>
            <person name="Wu L."/>
            <person name="Ma J."/>
        </authorList>
    </citation>
    <scope>NUCLEOTIDE SEQUENCE [LARGE SCALE GENOMIC DNA]</scope>
    <source>
        <strain evidence="6">LMG 29247</strain>
    </source>
</reference>
<evidence type="ECO:0000256" key="4">
    <source>
        <dbReference type="SAM" id="MobiDB-lite"/>
    </source>
</evidence>
<protein>
    <recommendedName>
        <fullName evidence="2 3">Single-stranded DNA-binding protein</fullName>
    </recommendedName>
</protein>